<organism evidence="1 2">
    <name type="scientific">Thiopseudomonas alkaliphila</name>
    <dbReference type="NCBI Taxonomy" id="1697053"/>
    <lineage>
        <taxon>Bacteria</taxon>
        <taxon>Pseudomonadati</taxon>
        <taxon>Pseudomonadota</taxon>
        <taxon>Gammaproteobacteria</taxon>
        <taxon>Pseudomonadales</taxon>
        <taxon>Pseudomonadaceae</taxon>
        <taxon>Thiopseudomonas</taxon>
    </lineage>
</organism>
<name>A0A0K1XC31_9GAMM</name>
<reference evidence="1 2" key="1">
    <citation type="journal article" date="2015" name="Genome Announc.">
        <title>Genome Sequences of Oblitimonas alkaliphila gen. nov. sp. nov. (Proposed), a Novel Bacterium of the Pseudomonadaceae Family.</title>
        <authorList>
            <person name="Lauer A.C."/>
            <person name="Nicholson A.C."/>
            <person name="Humrighouse B.W."/>
            <person name="Emery B."/>
            <person name="Drobish A."/>
            <person name="Juieng P."/>
            <person name="Loparev V."/>
            <person name="McQuiston J.R."/>
        </authorList>
    </citation>
    <scope>NUCLEOTIDE SEQUENCE [LARGE SCALE GENOMIC DNA]</scope>
    <source>
        <strain evidence="1 2">E5571</strain>
    </source>
</reference>
<proteinExistence type="predicted"/>
<keyword evidence="2" id="KW-1185">Reference proteome</keyword>
<gene>
    <name evidence="1" type="ORF">AKN88_01370</name>
</gene>
<evidence type="ECO:0000313" key="2">
    <source>
        <dbReference type="Proteomes" id="UP000063953"/>
    </source>
</evidence>
<accession>A0A0K1XC31</accession>
<protein>
    <submittedName>
        <fullName evidence="1">Uncharacterized protein</fullName>
    </submittedName>
</protein>
<dbReference type="Proteomes" id="UP000063953">
    <property type="component" value="Chromosome"/>
</dbReference>
<dbReference type="AlphaFoldDB" id="A0A0K1XC31"/>
<sequence>MWSLLLFNVLAHDGNRRASNGAQPTEDVAIEHSAALFRHKDQVDVYLKNTVPSLSNIGVIAHGPRV</sequence>
<evidence type="ECO:0000313" key="1">
    <source>
        <dbReference type="EMBL" id="AKX58727.1"/>
    </source>
</evidence>
<dbReference type="EMBL" id="CP012365">
    <property type="protein sequence ID" value="AKX58727.1"/>
    <property type="molecule type" value="Genomic_DNA"/>
</dbReference>